<gene>
    <name evidence="1" type="ORF">CSC94_21745</name>
</gene>
<dbReference type="AlphaFoldDB" id="A0A2G1QHL2"/>
<protein>
    <submittedName>
        <fullName evidence="1">Uncharacterized protein</fullName>
    </submittedName>
</protein>
<reference evidence="1 2" key="1">
    <citation type="submission" date="2017-10" db="EMBL/GenBank/DDBJ databases">
        <title>Sedimentibacterium mangrovi gen. nov., sp. nov., a novel member of family Phyllobacteriacea isolated from mangrove sediment.</title>
        <authorList>
            <person name="Liao H."/>
            <person name="Tian Y."/>
        </authorList>
    </citation>
    <scope>NUCLEOTIDE SEQUENCE [LARGE SCALE GENOMIC DNA]</scope>
    <source>
        <strain evidence="1 2">X9-2-2</strain>
    </source>
</reference>
<proteinExistence type="predicted"/>
<accession>A0A2G1QHL2</accession>
<evidence type="ECO:0000313" key="2">
    <source>
        <dbReference type="Proteomes" id="UP000221168"/>
    </source>
</evidence>
<organism evidence="1 2">
    <name type="scientific">Zhengella mangrovi</name>
    <dbReference type="NCBI Taxonomy" id="1982044"/>
    <lineage>
        <taxon>Bacteria</taxon>
        <taxon>Pseudomonadati</taxon>
        <taxon>Pseudomonadota</taxon>
        <taxon>Alphaproteobacteria</taxon>
        <taxon>Hyphomicrobiales</taxon>
        <taxon>Notoacmeibacteraceae</taxon>
        <taxon>Zhengella</taxon>
    </lineage>
</organism>
<comment type="caution">
    <text evidence="1">The sequence shown here is derived from an EMBL/GenBank/DDBJ whole genome shotgun (WGS) entry which is preliminary data.</text>
</comment>
<sequence>MTNIIKINSGTVIPVDTIRFIRLVSEEERSRIADRYGIDGEGFQVSIQFADRTTKLARETLDEIRSQGVALVNIGADRHVVAANIKQASPFSKDDASKLSETRGYTLGQTFRSKVELTAGTVLSSATPAQIMERRARAMEASSSAQKAAVRQPKALSCL</sequence>
<keyword evidence="2" id="KW-1185">Reference proteome</keyword>
<dbReference type="RefSeq" id="WP_099308492.1">
    <property type="nucleotide sequence ID" value="NZ_PDVP01000020.1"/>
</dbReference>
<dbReference type="EMBL" id="PDVP01000020">
    <property type="protein sequence ID" value="PHP64959.1"/>
    <property type="molecule type" value="Genomic_DNA"/>
</dbReference>
<name>A0A2G1QHL2_9HYPH</name>
<dbReference type="Proteomes" id="UP000221168">
    <property type="component" value="Unassembled WGS sequence"/>
</dbReference>
<evidence type="ECO:0000313" key="1">
    <source>
        <dbReference type="EMBL" id="PHP64959.1"/>
    </source>
</evidence>
<dbReference type="OrthoDB" id="8453056at2"/>